<sequence>MRVAVLGAGAVGSRVVRQLLSTDAVDRIVLRDTSAERLAQVSRSLGERVELEHHPFPSDLEADAVVVATPRGTQLEAVEAAIRARRPAVLVGNGLAETIAV</sequence>
<name>A0A382HE29_9ZZZZ</name>
<evidence type="ECO:0000259" key="1">
    <source>
        <dbReference type="Pfam" id="PF01408"/>
    </source>
</evidence>
<dbReference type="AlphaFoldDB" id="A0A382HE29"/>
<dbReference type="EMBL" id="UINC01060745">
    <property type="protein sequence ID" value="SVB85578.1"/>
    <property type="molecule type" value="Genomic_DNA"/>
</dbReference>
<dbReference type="InterPro" id="IPR000683">
    <property type="entry name" value="Gfo/Idh/MocA-like_OxRdtase_N"/>
</dbReference>
<gene>
    <name evidence="2" type="ORF">METZ01_LOCUS238432</name>
</gene>
<dbReference type="SUPFAM" id="SSF51735">
    <property type="entry name" value="NAD(P)-binding Rossmann-fold domains"/>
    <property type="match status" value="1"/>
</dbReference>
<organism evidence="2">
    <name type="scientific">marine metagenome</name>
    <dbReference type="NCBI Taxonomy" id="408172"/>
    <lineage>
        <taxon>unclassified sequences</taxon>
        <taxon>metagenomes</taxon>
        <taxon>ecological metagenomes</taxon>
    </lineage>
</organism>
<evidence type="ECO:0000313" key="2">
    <source>
        <dbReference type="EMBL" id="SVB85578.1"/>
    </source>
</evidence>
<accession>A0A382HE29</accession>
<dbReference type="Gene3D" id="3.40.50.720">
    <property type="entry name" value="NAD(P)-binding Rossmann-like Domain"/>
    <property type="match status" value="1"/>
</dbReference>
<feature type="domain" description="Gfo/Idh/MocA-like oxidoreductase N-terminal" evidence="1">
    <location>
        <begin position="1"/>
        <end position="91"/>
    </location>
</feature>
<reference evidence="2" key="1">
    <citation type="submission" date="2018-05" db="EMBL/GenBank/DDBJ databases">
        <authorList>
            <person name="Lanie J.A."/>
            <person name="Ng W.-L."/>
            <person name="Kazmierczak K.M."/>
            <person name="Andrzejewski T.M."/>
            <person name="Davidsen T.M."/>
            <person name="Wayne K.J."/>
            <person name="Tettelin H."/>
            <person name="Glass J.I."/>
            <person name="Rusch D."/>
            <person name="Podicherti R."/>
            <person name="Tsui H.-C.T."/>
            <person name="Winkler M.E."/>
        </authorList>
    </citation>
    <scope>NUCLEOTIDE SEQUENCE</scope>
</reference>
<dbReference type="InterPro" id="IPR036291">
    <property type="entry name" value="NAD(P)-bd_dom_sf"/>
</dbReference>
<dbReference type="Pfam" id="PF01408">
    <property type="entry name" value="GFO_IDH_MocA"/>
    <property type="match status" value="1"/>
</dbReference>
<feature type="non-terminal residue" evidence="2">
    <location>
        <position position="101"/>
    </location>
</feature>
<protein>
    <recommendedName>
        <fullName evidence="1">Gfo/Idh/MocA-like oxidoreductase N-terminal domain-containing protein</fullName>
    </recommendedName>
</protein>
<dbReference type="GO" id="GO:0000166">
    <property type="term" value="F:nucleotide binding"/>
    <property type="evidence" value="ECO:0007669"/>
    <property type="project" value="InterPro"/>
</dbReference>
<proteinExistence type="predicted"/>